<name>A0A7R7A7V3_9TELE</name>
<feature type="disulfide bond" evidence="17">
    <location>
        <begin position="62"/>
        <end position="88"/>
    </location>
</feature>
<comment type="caution">
    <text evidence="17">Lacks conserved residue(s) required for the propagation of feature annotation.</text>
</comment>
<organism evidence="22">
    <name type="scientific">Sardinops melanosticta</name>
    <dbReference type="NCBI Taxonomy" id="41697"/>
    <lineage>
        <taxon>Eukaryota</taxon>
        <taxon>Metazoa</taxon>
        <taxon>Chordata</taxon>
        <taxon>Craniata</taxon>
        <taxon>Vertebrata</taxon>
        <taxon>Euteleostomi</taxon>
        <taxon>Actinopterygii</taxon>
        <taxon>Neopterygii</taxon>
        <taxon>Teleostei</taxon>
        <taxon>Clupei</taxon>
        <taxon>Clupeiformes</taxon>
        <taxon>Clupeoidei</taxon>
        <taxon>Clupeidae</taxon>
        <taxon>Sardinops</taxon>
    </lineage>
</organism>
<evidence type="ECO:0000256" key="18">
    <source>
        <dbReference type="SAM" id="MobiDB-lite"/>
    </source>
</evidence>
<keyword evidence="11" id="KW-0278">Fertilization</keyword>
<evidence type="ECO:0000256" key="5">
    <source>
        <dbReference type="ARBA" id="ARBA00022685"/>
    </source>
</evidence>
<dbReference type="InterPro" id="IPR055356">
    <property type="entry name" value="ZP-N"/>
</dbReference>
<dbReference type="Pfam" id="PF23344">
    <property type="entry name" value="ZP-N"/>
    <property type="match status" value="1"/>
</dbReference>
<protein>
    <recommendedName>
        <fullName evidence="14">Zona pellucida sperm-binding protein 4</fullName>
    </recommendedName>
    <alternativeName>
        <fullName evidence="16">Zona pellucida glycoprotein 4</fullName>
    </alternativeName>
    <alternativeName>
        <fullName evidence="15">Zona pellucida protein B</fullName>
    </alternativeName>
</protein>
<feature type="disulfide bond" evidence="17">
    <location>
        <begin position="72"/>
        <end position="87"/>
    </location>
</feature>
<dbReference type="InterPro" id="IPR044913">
    <property type="entry name" value="P_trefoil_dom_sf"/>
</dbReference>
<keyword evidence="22" id="KW-0946">Virion</keyword>
<dbReference type="GO" id="GO:0005886">
    <property type="term" value="C:plasma membrane"/>
    <property type="evidence" value="ECO:0007669"/>
    <property type="project" value="UniProtKB-SubCell"/>
</dbReference>
<dbReference type="InterPro" id="IPR001507">
    <property type="entry name" value="ZP_dom"/>
</dbReference>
<keyword evidence="4" id="KW-0272">Extracellular matrix</keyword>
<dbReference type="AlphaFoldDB" id="A0A7R7A7V3"/>
<dbReference type="SMART" id="SM00241">
    <property type="entry name" value="ZP"/>
    <property type="match status" value="1"/>
</dbReference>
<feature type="domain" description="P-type" evidence="21">
    <location>
        <begin position="60"/>
        <end position="98"/>
    </location>
</feature>
<comment type="function">
    <text evidence="13">Component of the zona pellucida, an extracellular matrix surrounding oocytes which mediates sperm binding, induction of the acrosome reaction and prevents post-fertilization polyspermy. The zona pellucida is composed of 3 to 4 glycoproteins, ZP1, ZP2, ZP3, and ZP4. ZP4 may act as a sperm receptor.</text>
</comment>
<evidence type="ECO:0000256" key="16">
    <source>
        <dbReference type="ARBA" id="ARBA00042573"/>
    </source>
</evidence>
<keyword evidence="5" id="KW-0165">Cleavage on pair of basic residues</keyword>
<keyword evidence="3" id="KW-0964">Secreted</keyword>
<dbReference type="GO" id="GO:0060468">
    <property type="term" value="P:prevention of polyspermy"/>
    <property type="evidence" value="ECO:0007669"/>
    <property type="project" value="TreeGrafter"/>
</dbReference>
<gene>
    <name evidence="22" type="primary">SmeZPBb</name>
</gene>
<evidence type="ECO:0000256" key="12">
    <source>
        <dbReference type="ARBA" id="ARBA00024183"/>
    </source>
</evidence>
<dbReference type="GO" id="GO:0032190">
    <property type="term" value="F:acrosin binding"/>
    <property type="evidence" value="ECO:0007669"/>
    <property type="project" value="TreeGrafter"/>
</dbReference>
<dbReference type="Gene3D" id="4.10.110.10">
    <property type="entry name" value="Spasmolytic Protein, domain 1"/>
    <property type="match status" value="1"/>
</dbReference>
<dbReference type="PROSITE" id="PS00682">
    <property type="entry name" value="ZP_1"/>
    <property type="match status" value="1"/>
</dbReference>
<dbReference type="Pfam" id="PF00100">
    <property type="entry name" value="Zona_pellucida"/>
    <property type="match status" value="1"/>
</dbReference>
<keyword evidence="22" id="KW-0261">Viral envelope protein</keyword>
<keyword evidence="2" id="KW-1003">Cell membrane</keyword>
<evidence type="ECO:0000256" key="17">
    <source>
        <dbReference type="PROSITE-ProRule" id="PRU00779"/>
    </source>
</evidence>
<dbReference type="SUPFAM" id="SSF57492">
    <property type="entry name" value="Trefoil"/>
    <property type="match status" value="1"/>
</dbReference>
<feature type="region of interest" description="Disordered" evidence="18">
    <location>
        <begin position="32"/>
        <end position="59"/>
    </location>
</feature>
<proteinExistence type="evidence at transcript level"/>
<dbReference type="PANTHER" id="PTHR23343:SF31">
    <property type="entry name" value="ZONA PELLUCIDA SPERM-BINDING PROTEIN 4"/>
    <property type="match status" value="1"/>
</dbReference>
<dbReference type="InterPro" id="IPR000519">
    <property type="entry name" value="P_trefoil_dom"/>
</dbReference>
<dbReference type="GO" id="GO:0035804">
    <property type="term" value="F:structural constituent of egg coat"/>
    <property type="evidence" value="ECO:0007669"/>
    <property type="project" value="TreeGrafter"/>
</dbReference>
<evidence type="ECO:0000256" key="10">
    <source>
        <dbReference type="ARBA" id="ARBA00023180"/>
    </source>
</evidence>
<evidence type="ECO:0000256" key="6">
    <source>
        <dbReference type="ARBA" id="ARBA00022692"/>
    </source>
</evidence>
<evidence type="ECO:0000256" key="3">
    <source>
        <dbReference type="ARBA" id="ARBA00022525"/>
    </source>
</evidence>
<dbReference type="PROSITE" id="PS51448">
    <property type="entry name" value="P_TREFOIL_2"/>
    <property type="match status" value="1"/>
</dbReference>
<dbReference type="GO" id="GO:0007339">
    <property type="term" value="P:binding of sperm to zona pellucida"/>
    <property type="evidence" value="ECO:0007669"/>
    <property type="project" value="TreeGrafter"/>
</dbReference>
<evidence type="ECO:0000256" key="1">
    <source>
        <dbReference type="ARBA" id="ARBA00004251"/>
    </source>
</evidence>
<evidence type="ECO:0000256" key="19">
    <source>
        <dbReference type="SAM" id="SignalP"/>
    </source>
</evidence>
<evidence type="ECO:0000259" key="21">
    <source>
        <dbReference type="PROSITE" id="PS51448"/>
    </source>
</evidence>
<evidence type="ECO:0000259" key="20">
    <source>
        <dbReference type="PROSITE" id="PS51034"/>
    </source>
</evidence>
<feature type="compositionally biased region" description="Low complexity" evidence="18">
    <location>
        <begin position="32"/>
        <end position="41"/>
    </location>
</feature>
<evidence type="ECO:0000256" key="15">
    <source>
        <dbReference type="ARBA" id="ARBA00042273"/>
    </source>
</evidence>
<dbReference type="InterPro" id="IPR042235">
    <property type="entry name" value="ZP-C_dom"/>
</dbReference>
<evidence type="ECO:0000256" key="2">
    <source>
        <dbReference type="ARBA" id="ARBA00022475"/>
    </source>
</evidence>
<comment type="subcellular location">
    <subcellularLocation>
        <location evidence="1">Cell membrane</location>
        <topology evidence="1">Single-pass type I membrane protein</topology>
    </subcellularLocation>
    <subcellularLocation>
        <location evidence="12">Zona pellucida</location>
    </subcellularLocation>
</comment>
<feature type="chain" id="PRO_5031495404" description="Zona pellucida sperm-binding protein 4" evidence="19">
    <location>
        <begin position="29"/>
        <end position="420"/>
    </location>
</feature>
<keyword evidence="7" id="KW-1133">Transmembrane helix</keyword>
<dbReference type="SMART" id="SM00018">
    <property type="entry name" value="PD"/>
    <property type="match status" value="1"/>
</dbReference>
<accession>A0A7R7A7V3</accession>
<keyword evidence="9 17" id="KW-1015">Disulfide bond</keyword>
<sequence>MSSNSGGFAMVLLIWLGLYATGAQYVSAIPQRQPGQTPQRGIEVKKMGGPKKTGAGPPSSKCAVAGVERLPCGGPGITAADCEAIDCCFEQGQCFYGRAVNVQCTSNGQFVVVVPKAVTVPQLSLASLKLLGDKGAACSPTDFKDAYVILQFPVSACGTNVTEQNGYVTYENVLSSRHKVVNGTRGLVTRDSSYELMFQCRYPETVVETLVVEVNDVPPPESLVVDGPLRVELKLGSGQCLTKGCVEASDQEAYTSYYTDADYPVTKMLREPVYVEVHVLERTDPNIVLQLGECWATSSPSPLSFPQWDLLVNGCPAPHDEDLYQTTMLPVTGVQYPTHYKRFAVKMFTFVDADSRLPRKEKVFIHCSTAVCYPSATDSCDRTCRRQRRNVPTQDRTKASNIVSSGEVHVIDTNAKQHFF</sequence>
<dbReference type="PROSITE" id="PS51034">
    <property type="entry name" value="ZP_2"/>
    <property type="match status" value="1"/>
</dbReference>
<dbReference type="Gene3D" id="2.60.40.3210">
    <property type="entry name" value="Zona pellucida, ZP-N domain"/>
    <property type="match status" value="1"/>
</dbReference>
<reference evidence="22" key="1">
    <citation type="submission" date="2020-04" db="EMBL/GenBank/DDBJ databases">
        <title>The Evolution of ZP genes of Teleost.</title>
        <authorList>
            <person name="Sano K."/>
            <person name="Kawaguchi M."/>
            <person name="Yasumasu S."/>
        </authorList>
    </citation>
    <scope>NUCLEOTIDE SEQUENCE</scope>
    <source>
        <tissue evidence="22">Ovary</tissue>
    </source>
</reference>
<keyword evidence="10" id="KW-0325">Glycoprotein</keyword>
<evidence type="ECO:0000256" key="9">
    <source>
        <dbReference type="ARBA" id="ARBA00023157"/>
    </source>
</evidence>
<dbReference type="InterPro" id="IPR017977">
    <property type="entry name" value="ZP_dom_CS"/>
</dbReference>
<feature type="domain" description="ZP" evidence="20">
    <location>
        <begin position="103"/>
        <end position="387"/>
    </location>
</feature>
<evidence type="ECO:0000256" key="13">
    <source>
        <dbReference type="ARBA" id="ARBA00037545"/>
    </source>
</evidence>
<dbReference type="EMBL" id="LC537892">
    <property type="protein sequence ID" value="BCD71185.1"/>
    <property type="molecule type" value="mRNA"/>
</dbReference>
<dbReference type="InterPro" id="IPR051148">
    <property type="entry name" value="Zona_Pellucida_Domain_gp"/>
</dbReference>
<dbReference type="GO" id="GO:0035805">
    <property type="term" value="C:egg coat"/>
    <property type="evidence" value="ECO:0007669"/>
    <property type="project" value="UniProtKB-SubCell"/>
</dbReference>
<evidence type="ECO:0000256" key="8">
    <source>
        <dbReference type="ARBA" id="ARBA00023136"/>
    </source>
</evidence>
<evidence type="ECO:0000256" key="14">
    <source>
        <dbReference type="ARBA" id="ARBA00040238"/>
    </source>
</evidence>
<keyword evidence="19" id="KW-0732">Signal</keyword>
<dbReference type="InterPro" id="IPR055355">
    <property type="entry name" value="ZP-C"/>
</dbReference>
<keyword evidence="6" id="KW-0812">Transmembrane</keyword>
<dbReference type="PANTHER" id="PTHR23343">
    <property type="entry name" value="ZONA PELLUCIDA SPERM-BINDING PROTEIN"/>
    <property type="match status" value="1"/>
</dbReference>
<evidence type="ECO:0000256" key="11">
    <source>
        <dbReference type="ARBA" id="ARBA00023279"/>
    </source>
</evidence>
<evidence type="ECO:0000256" key="7">
    <source>
        <dbReference type="ARBA" id="ARBA00022989"/>
    </source>
</evidence>
<dbReference type="Gene3D" id="2.60.40.4100">
    <property type="entry name" value="Zona pellucida, ZP-C domain"/>
    <property type="match status" value="1"/>
</dbReference>
<dbReference type="Pfam" id="PF00088">
    <property type="entry name" value="Trefoil"/>
    <property type="match status" value="1"/>
</dbReference>
<keyword evidence="8" id="KW-0472">Membrane</keyword>
<evidence type="ECO:0000313" key="22">
    <source>
        <dbReference type="EMBL" id="BCD71185.1"/>
    </source>
</evidence>
<dbReference type="CDD" id="cd00111">
    <property type="entry name" value="Trefoil"/>
    <property type="match status" value="1"/>
</dbReference>
<feature type="signal peptide" evidence="19">
    <location>
        <begin position="1"/>
        <end position="28"/>
    </location>
</feature>
<evidence type="ECO:0000256" key="4">
    <source>
        <dbReference type="ARBA" id="ARBA00022530"/>
    </source>
</evidence>